<dbReference type="InterPro" id="IPR001611">
    <property type="entry name" value="Leu-rich_rpt"/>
</dbReference>
<dbReference type="SUPFAM" id="SSF52058">
    <property type="entry name" value="L domain-like"/>
    <property type="match status" value="1"/>
</dbReference>
<evidence type="ECO:0000256" key="1">
    <source>
        <dbReference type="ARBA" id="ARBA00022614"/>
    </source>
</evidence>
<keyword evidence="1" id="KW-0433">Leucine-rich repeat</keyword>
<dbReference type="VEuPathDB" id="FungiDB:AMAG_09123"/>
<dbReference type="PROSITE" id="PS51450">
    <property type="entry name" value="LRR"/>
    <property type="match status" value="1"/>
</dbReference>
<evidence type="ECO:0000313" key="4">
    <source>
        <dbReference type="EMBL" id="KNE64066.1"/>
    </source>
</evidence>
<sequence length="319" mass="35386">MADLEIISSSVSQIDRTPDGLHYAFIRLDAPGKGLGSAEPLSGFPHLRYIDVSGNALMTLARGLAPQKYLLSLTAARNKLAKVEDAVFASKEFLLYLDLSGNEIVECETTRWPKLATLNLNKNQLSALHIADAPGLLTLEARSNLMLDVTVENAPKLQKVYLAGNQISSVTFLKDKAELELIHLRDNTIASLADLHDSSLAKVTYLNLRNNKIADFDEIDHLRSLKSLTKLVLRENPIADLDNYRQNIIYRLTSLQVLDKEAITVDEREESEQVRVSNERAREEMQAQRRAMATAEAAAAREAADDEDGGEEEDSGEQE</sequence>
<dbReference type="Pfam" id="PF14580">
    <property type="entry name" value="LRR_9"/>
    <property type="match status" value="1"/>
</dbReference>
<protein>
    <recommendedName>
        <fullName evidence="6">U2A'/phosphoprotein 32 family A C-terminal domain-containing protein</fullName>
    </recommendedName>
</protein>
<dbReference type="EMBL" id="GG745343">
    <property type="protein sequence ID" value="KNE64066.1"/>
    <property type="molecule type" value="Genomic_DNA"/>
</dbReference>
<feature type="compositionally biased region" description="Basic and acidic residues" evidence="3">
    <location>
        <begin position="272"/>
        <end position="287"/>
    </location>
</feature>
<reference evidence="5" key="2">
    <citation type="submission" date="2009-11" db="EMBL/GenBank/DDBJ databases">
        <title>The Genome Sequence of Allomyces macrogynus strain ATCC 38327.</title>
        <authorList>
            <consortium name="The Broad Institute Genome Sequencing Platform"/>
            <person name="Russ C."/>
            <person name="Cuomo C."/>
            <person name="Shea T."/>
            <person name="Young S.K."/>
            <person name="Zeng Q."/>
            <person name="Koehrsen M."/>
            <person name="Haas B."/>
            <person name="Borodovsky M."/>
            <person name="Guigo R."/>
            <person name="Alvarado L."/>
            <person name="Berlin A."/>
            <person name="Borenstein D."/>
            <person name="Chen Z."/>
            <person name="Engels R."/>
            <person name="Freedman E."/>
            <person name="Gellesch M."/>
            <person name="Goldberg J."/>
            <person name="Griggs A."/>
            <person name="Gujja S."/>
            <person name="Heiman D."/>
            <person name="Hepburn T."/>
            <person name="Howarth C."/>
            <person name="Jen D."/>
            <person name="Larson L."/>
            <person name="Lewis B."/>
            <person name="Mehta T."/>
            <person name="Park D."/>
            <person name="Pearson M."/>
            <person name="Roberts A."/>
            <person name="Saif S."/>
            <person name="Shenoy N."/>
            <person name="Sisk P."/>
            <person name="Stolte C."/>
            <person name="Sykes S."/>
            <person name="Walk T."/>
            <person name="White J."/>
            <person name="Yandava C."/>
            <person name="Burger G."/>
            <person name="Gray M.W."/>
            <person name="Holland P.W.H."/>
            <person name="King N."/>
            <person name="Lang F.B.F."/>
            <person name="Roger A.J."/>
            <person name="Ruiz-Trillo I."/>
            <person name="Lander E."/>
            <person name="Nusbaum C."/>
        </authorList>
    </citation>
    <scope>NUCLEOTIDE SEQUENCE [LARGE SCALE GENOMIC DNA]</scope>
    <source>
        <strain evidence="5">ATCC 38327</strain>
    </source>
</reference>
<organism evidence="4 5">
    <name type="scientific">Allomyces macrogynus (strain ATCC 38327)</name>
    <name type="common">Allomyces javanicus var. macrogynus</name>
    <dbReference type="NCBI Taxonomy" id="578462"/>
    <lineage>
        <taxon>Eukaryota</taxon>
        <taxon>Fungi</taxon>
        <taxon>Fungi incertae sedis</taxon>
        <taxon>Blastocladiomycota</taxon>
        <taxon>Blastocladiomycetes</taxon>
        <taxon>Blastocladiales</taxon>
        <taxon>Blastocladiaceae</taxon>
        <taxon>Allomyces</taxon>
    </lineage>
</organism>
<name>A0A0L0SNH3_ALLM3</name>
<dbReference type="AlphaFoldDB" id="A0A0L0SNH3"/>
<reference evidence="4 5" key="1">
    <citation type="submission" date="2009-11" db="EMBL/GenBank/DDBJ databases">
        <title>Annotation of Allomyces macrogynus ATCC 38327.</title>
        <authorList>
            <consortium name="The Broad Institute Genome Sequencing Platform"/>
            <person name="Russ C."/>
            <person name="Cuomo C."/>
            <person name="Burger G."/>
            <person name="Gray M.W."/>
            <person name="Holland P.W.H."/>
            <person name="King N."/>
            <person name="Lang F.B.F."/>
            <person name="Roger A.J."/>
            <person name="Ruiz-Trillo I."/>
            <person name="Young S.K."/>
            <person name="Zeng Q."/>
            <person name="Gargeya S."/>
            <person name="Fitzgerald M."/>
            <person name="Haas B."/>
            <person name="Abouelleil A."/>
            <person name="Alvarado L."/>
            <person name="Arachchi H.M."/>
            <person name="Berlin A."/>
            <person name="Chapman S.B."/>
            <person name="Gearin G."/>
            <person name="Goldberg J."/>
            <person name="Griggs A."/>
            <person name="Gujja S."/>
            <person name="Hansen M."/>
            <person name="Heiman D."/>
            <person name="Howarth C."/>
            <person name="Larimer J."/>
            <person name="Lui A."/>
            <person name="MacDonald P.J.P."/>
            <person name="McCowen C."/>
            <person name="Montmayeur A."/>
            <person name="Murphy C."/>
            <person name="Neiman D."/>
            <person name="Pearson M."/>
            <person name="Priest M."/>
            <person name="Roberts A."/>
            <person name="Saif S."/>
            <person name="Shea T."/>
            <person name="Sisk P."/>
            <person name="Stolte C."/>
            <person name="Sykes S."/>
            <person name="Wortman J."/>
            <person name="Nusbaum C."/>
            <person name="Birren B."/>
        </authorList>
    </citation>
    <scope>NUCLEOTIDE SEQUENCE [LARGE SCALE GENOMIC DNA]</scope>
    <source>
        <strain evidence="4 5">ATCC 38327</strain>
    </source>
</reference>
<dbReference type="InterPro" id="IPR032675">
    <property type="entry name" value="LRR_dom_sf"/>
</dbReference>
<dbReference type="PANTHER" id="PTHR18849:SF0">
    <property type="entry name" value="CILIA- AND FLAGELLA-ASSOCIATED PROTEIN 410-RELATED"/>
    <property type="match status" value="1"/>
</dbReference>
<dbReference type="PANTHER" id="PTHR18849">
    <property type="entry name" value="LEUCINE RICH REPEAT PROTEIN"/>
    <property type="match status" value="1"/>
</dbReference>
<dbReference type="eggNOG" id="KOG0531">
    <property type="taxonomic scope" value="Eukaryota"/>
</dbReference>
<evidence type="ECO:0000256" key="2">
    <source>
        <dbReference type="ARBA" id="ARBA00022737"/>
    </source>
</evidence>
<dbReference type="Proteomes" id="UP000054350">
    <property type="component" value="Unassembled WGS sequence"/>
</dbReference>
<evidence type="ECO:0008006" key="6">
    <source>
        <dbReference type="Google" id="ProtNLM"/>
    </source>
</evidence>
<dbReference type="Gene3D" id="3.80.10.10">
    <property type="entry name" value="Ribonuclease Inhibitor"/>
    <property type="match status" value="2"/>
</dbReference>
<evidence type="ECO:0000313" key="5">
    <source>
        <dbReference type="Proteomes" id="UP000054350"/>
    </source>
</evidence>
<evidence type="ECO:0000256" key="3">
    <source>
        <dbReference type="SAM" id="MobiDB-lite"/>
    </source>
</evidence>
<feature type="compositionally biased region" description="Low complexity" evidence="3">
    <location>
        <begin position="288"/>
        <end position="301"/>
    </location>
</feature>
<dbReference type="STRING" id="578462.A0A0L0SNH3"/>
<proteinExistence type="predicted"/>
<accession>A0A0L0SNH3</accession>
<keyword evidence="5" id="KW-1185">Reference proteome</keyword>
<gene>
    <name evidence="4" type="ORF">AMAG_09123</name>
</gene>
<keyword evidence="2" id="KW-0677">Repeat</keyword>
<feature type="region of interest" description="Disordered" evidence="3">
    <location>
        <begin position="272"/>
        <end position="319"/>
    </location>
</feature>
<dbReference type="OMA" id="NPCTDES"/>
<feature type="compositionally biased region" description="Acidic residues" evidence="3">
    <location>
        <begin position="304"/>
        <end position="319"/>
    </location>
</feature>
<dbReference type="OrthoDB" id="266138at2759"/>